<dbReference type="Pfam" id="PF00563">
    <property type="entry name" value="EAL"/>
    <property type="match status" value="1"/>
</dbReference>
<evidence type="ECO:0000259" key="2">
    <source>
        <dbReference type="PROSITE" id="PS50887"/>
    </source>
</evidence>
<dbReference type="InterPro" id="IPR052155">
    <property type="entry name" value="Biofilm_reg_signaling"/>
</dbReference>
<dbReference type="CDD" id="cd01949">
    <property type="entry name" value="GGDEF"/>
    <property type="match status" value="2"/>
</dbReference>
<evidence type="ECO:0000313" key="3">
    <source>
        <dbReference type="EMBL" id="SEK83549.1"/>
    </source>
</evidence>
<dbReference type="PANTHER" id="PTHR44757">
    <property type="entry name" value="DIGUANYLATE CYCLASE DGCP"/>
    <property type="match status" value="1"/>
</dbReference>
<dbReference type="SMART" id="SM00267">
    <property type="entry name" value="GGDEF"/>
    <property type="match status" value="2"/>
</dbReference>
<dbReference type="SUPFAM" id="SSF55785">
    <property type="entry name" value="PYP-like sensor domain (PAS domain)"/>
    <property type="match status" value="1"/>
</dbReference>
<sequence length="1009" mass="116846">MGKSEFLKDNRDELTGLLDKHAFIEWGQELINTRDKQVEYGFVFFDMENFKLYNANYGFEKGDELLISIGSILKDIFKNQLVARFSGDHFVVCTNSIQIVPSIVETRKRVKALQRKINIELKAGVYILEDDNIDVSRCVDRARMACVSIKKKYDVDYRFYDDELGGTVHRKQKIIDSLDEALEKGYIKVYYQPIVRSLTGNICGWEALVRWITPKGVYYPDEFIPVLEEYRMIHRIDCYVIEQVVKTFSEMKKAGIKAAVPVSVNLSRIDFETLDILTYVDSLIEKYDTEKEIIRLEVTESVMIDNPRFIQEQISRLRTNGYIVWMDDFGSGYSSLNLLKDFQFDLAKIDMEFLQNFDTSDNGKIVLKHAVSMLKNVGIHTLTEGVETKEQYDFLKRLGCELLQGYYIGRPLPLEESMEEMERSGHNYENLDYRKFLDMVGKTDLLRQNPLEAAPNNVTENDLPLAMGLVRNNRWRFAYANEGYEKAIKIYGDEDMQVAQDMINNDNGRTWVQRDDFWKMCLRAKESGEAESIEFVENGQIVNMRARHIAYDVDTETDAYLVSMRALASYLNESYEQKTKMVSNYIFSFYECIDVFGLDGIYYENVYLSSGSVHVRNRNLKANEMIKELGEKRVLEEDREYFYNLMDLKTAKARLLYEPGGVKIGLFRILDSSGDYVWKSVTTRIVDIYGREALLSCVSETTTAMSNYMSDFINHKKIDEIEVSPEMVKDYTYANILDQVPVGVFWKDKDRRFLGANKMFLDYYGLKSVDSIKGKNDEDMGWHINPEPFKQDELSVINEGKAIRNVHGECIVRGELRNIAASKQPLVINGETAGLLGFFMDITDNEKEKANLEILSTTDELTGVLNRRAFEVIIDKYIEQYNMDKTDFALMIFDVDKFKHVNDLYGHGFGDLVLKAVSKCVKEVTYNNSLAFRIGGDEFAILHQFQCKEEIDSITQEFNSKISRIKRIDNEPIKIKVSVGVSAYTESMDKDRMYELSDKRMYEDKLSEK</sequence>
<evidence type="ECO:0000259" key="1">
    <source>
        <dbReference type="PROSITE" id="PS50883"/>
    </source>
</evidence>
<dbReference type="InterPro" id="IPR013656">
    <property type="entry name" value="PAS_4"/>
</dbReference>
<dbReference type="InterPro" id="IPR043128">
    <property type="entry name" value="Rev_trsase/Diguanyl_cyclase"/>
</dbReference>
<dbReference type="PANTHER" id="PTHR44757:SF2">
    <property type="entry name" value="BIOFILM ARCHITECTURE MAINTENANCE PROTEIN MBAA"/>
    <property type="match status" value="1"/>
</dbReference>
<dbReference type="PROSITE" id="PS50887">
    <property type="entry name" value="GGDEF"/>
    <property type="match status" value="2"/>
</dbReference>
<dbReference type="InterPro" id="IPR035965">
    <property type="entry name" value="PAS-like_dom_sf"/>
</dbReference>
<accession>A0A1H7K9P6</accession>
<dbReference type="InterPro" id="IPR035919">
    <property type="entry name" value="EAL_sf"/>
</dbReference>
<proteinExistence type="predicted"/>
<evidence type="ECO:0000313" key="4">
    <source>
        <dbReference type="Proteomes" id="UP000182321"/>
    </source>
</evidence>
<dbReference type="Proteomes" id="UP000182321">
    <property type="component" value="Unassembled WGS sequence"/>
</dbReference>
<reference evidence="4" key="1">
    <citation type="submission" date="2016-10" db="EMBL/GenBank/DDBJ databases">
        <authorList>
            <person name="Varghese N."/>
            <person name="Submissions S."/>
        </authorList>
    </citation>
    <scope>NUCLEOTIDE SEQUENCE [LARGE SCALE GENOMIC DNA]</scope>
    <source>
        <strain evidence="4">ACV-9</strain>
    </source>
</reference>
<feature type="domain" description="GGDEF" evidence="2">
    <location>
        <begin position="886"/>
        <end position="1009"/>
    </location>
</feature>
<feature type="domain" description="EAL" evidence="1">
    <location>
        <begin position="171"/>
        <end position="425"/>
    </location>
</feature>
<dbReference type="PROSITE" id="PS50883">
    <property type="entry name" value="EAL"/>
    <property type="match status" value="1"/>
</dbReference>
<dbReference type="InterPro" id="IPR029787">
    <property type="entry name" value="Nucleotide_cyclase"/>
</dbReference>
<dbReference type="InterPro" id="IPR000160">
    <property type="entry name" value="GGDEF_dom"/>
</dbReference>
<feature type="domain" description="GGDEF" evidence="2">
    <location>
        <begin position="38"/>
        <end position="162"/>
    </location>
</feature>
<dbReference type="SMART" id="SM00052">
    <property type="entry name" value="EAL"/>
    <property type="match status" value="1"/>
</dbReference>
<dbReference type="Pfam" id="PF08448">
    <property type="entry name" value="PAS_4"/>
    <property type="match status" value="1"/>
</dbReference>
<organism evidence="3 4">
    <name type="scientific">Pseudobutyrivibrio ruminis</name>
    <dbReference type="NCBI Taxonomy" id="46206"/>
    <lineage>
        <taxon>Bacteria</taxon>
        <taxon>Bacillati</taxon>
        <taxon>Bacillota</taxon>
        <taxon>Clostridia</taxon>
        <taxon>Lachnospirales</taxon>
        <taxon>Lachnospiraceae</taxon>
        <taxon>Pseudobutyrivibrio</taxon>
    </lineage>
</organism>
<gene>
    <name evidence="3" type="ORF">SAMN02910377_01951</name>
</gene>
<keyword evidence="4" id="KW-1185">Reference proteome</keyword>
<dbReference type="Pfam" id="PF00990">
    <property type="entry name" value="GGDEF"/>
    <property type="match status" value="2"/>
</dbReference>
<dbReference type="SUPFAM" id="SSF141868">
    <property type="entry name" value="EAL domain-like"/>
    <property type="match status" value="1"/>
</dbReference>
<dbReference type="CDD" id="cd01948">
    <property type="entry name" value="EAL"/>
    <property type="match status" value="1"/>
</dbReference>
<dbReference type="Gene3D" id="3.20.20.450">
    <property type="entry name" value="EAL domain"/>
    <property type="match status" value="1"/>
</dbReference>
<dbReference type="AlphaFoldDB" id="A0A1H7K9P6"/>
<dbReference type="RefSeq" id="WP_074791443.1">
    <property type="nucleotide sequence ID" value="NZ_FNZX01000012.1"/>
</dbReference>
<dbReference type="NCBIfam" id="TIGR00254">
    <property type="entry name" value="GGDEF"/>
    <property type="match status" value="2"/>
</dbReference>
<dbReference type="InterPro" id="IPR001633">
    <property type="entry name" value="EAL_dom"/>
</dbReference>
<dbReference type="Gene3D" id="3.30.70.270">
    <property type="match status" value="2"/>
</dbReference>
<dbReference type="SUPFAM" id="SSF55073">
    <property type="entry name" value="Nucleotide cyclase"/>
    <property type="match status" value="2"/>
</dbReference>
<name>A0A1H7K9P6_9FIRM</name>
<dbReference type="Gene3D" id="3.30.450.20">
    <property type="entry name" value="PAS domain"/>
    <property type="match status" value="1"/>
</dbReference>
<protein>
    <submittedName>
        <fullName evidence="3">Diguanylate cyclase (GGDEF) domain-containing protein</fullName>
    </submittedName>
</protein>
<dbReference type="EMBL" id="FNZX01000012">
    <property type="protein sequence ID" value="SEK83549.1"/>
    <property type="molecule type" value="Genomic_DNA"/>
</dbReference>